<name>A0A8I0T481_9GAMM</name>
<proteinExistence type="predicted"/>
<evidence type="ECO:0000313" key="1">
    <source>
        <dbReference type="EMBL" id="MBE0344959.1"/>
    </source>
</evidence>
<dbReference type="AlphaFoldDB" id="A0A8I0T481"/>
<dbReference type="Proteomes" id="UP000660708">
    <property type="component" value="Unassembled WGS sequence"/>
</dbReference>
<protein>
    <submittedName>
        <fullName evidence="1">Uncharacterized protein</fullName>
    </submittedName>
</protein>
<gene>
    <name evidence="1" type="ORF">PPEP_a2656</name>
</gene>
<accession>A0A8I0T481</accession>
<keyword evidence="2" id="KW-1185">Reference proteome</keyword>
<dbReference type="EMBL" id="AQHF01000018">
    <property type="protein sequence ID" value="MBE0344959.1"/>
    <property type="molecule type" value="Genomic_DNA"/>
</dbReference>
<reference evidence="1 2" key="1">
    <citation type="submission" date="2015-06" db="EMBL/GenBank/DDBJ databases">
        <title>Genome sequence of Pseudoalteromonas peptidolytica.</title>
        <authorList>
            <person name="Xie B.-B."/>
            <person name="Rong J.-C."/>
            <person name="Qin Q.-L."/>
            <person name="Zhang Y.-Z."/>
        </authorList>
    </citation>
    <scope>NUCLEOTIDE SEQUENCE [LARGE SCALE GENOMIC DNA]</scope>
    <source>
        <strain evidence="1 2">F12-50-A1</strain>
    </source>
</reference>
<sequence length="66" mass="7524">MINICNFCAGTCFDVSREFVGCSIEWKKEVNSVVNKQLDQPIDPNEIDGFIICSKCEAVNYLFVRE</sequence>
<dbReference type="RefSeq" id="WP_147389073.1">
    <property type="nucleotide sequence ID" value="NZ_AQHF01000018.1"/>
</dbReference>
<evidence type="ECO:0000313" key="2">
    <source>
        <dbReference type="Proteomes" id="UP000660708"/>
    </source>
</evidence>
<organism evidence="1 2">
    <name type="scientific">Pseudoalteromonas peptidolytica F12-50-A1</name>
    <dbReference type="NCBI Taxonomy" id="1315280"/>
    <lineage>
        <taxon>Bacteria</taxon>
        <taxon>Pseudomonadati</taxon>
        <taxon>Pseudomonadota</taxon>
        <taxon>Gammaproteobacteria</taxon>
        <taxon>Alteromonadales</taxon>
        <taxon>Pseudoalteromonadaceae</taxon>
        <taxon>Pseudoalteromonas</taxon>
    </lineage>
</organism>
<comment type="caution">
    <text evidence="1">The sequence shown here is derived from an EMBL/GenBank/DDBJ whole genome shotgun (WGS) entry which is preliminary data.</text>
</comment>